<evidence type="ECO:0000313" key="2">
    <source>
        <dbReference type="Proteomes" id="UP001056120"/>
    </source>
</evidence>
<name>A0ACB8YNE9_9ASTR</name>
<organism evidence="1 2">
    <name type="scientific">Smallanthus sonchifolius</name>
    <dbReference type="NCBI Taxonomy" id="185202"/>
    <lineage>
        <taxon>Eukaryota</taxon>
        <taxon>Viridiplantae</taxon>
        <taxon>Streptophyta</taxon>
        <taxon>Embryophyta</taxon>
        <taxon>Tracheophyta</taxon>
        <taxon>Spermatophyta</taxon>
        <taxon>Magnoliopsida</taxon>
        <taxon>eudicotyledons</taxon>
        <taxon>Gunneridae</taxon>
        <taxon>Pentapetalae</taxon>
        <taxon>asterids</taxon>
        <taxon>campanulids</taxon>
        <taxon>Asterales</taxon>
        <taxon>Asteraceae</taxon>
        <taxon>Asteroideae</taxon>
        <taxon>Heliantheae alliance</taxon>
        <taxon>Millerieae</taxon>
        <taxon>Smallanthus</taxon>
    </lineage>
</organism>
<accession>A0ACB8YNE9</accession>
<gene>
    <name evidence="1" type="ORF">L1987_80147</name>
</gene>
<keyword evidence="2" id="KW-1185">Reference proteome</keyword>
<protein>
    <submittedName>
        <fullName evidence="1">Uncharacterized protein</fullName>
    </submittedName>
</protein>
<evidence type="ECO:0000313" key="1">
    <source>
        <dbReference type="EMBL" id="KAI3686469.1"/>
    </source>
</evidence>
<sequence length="168" mass="20045">MAFKLQDDLQNDFGANVNCLEQAKIWDVIVEMVMRKDLPDEFEVWDELVKLGTQFRRLYEPLNIANYYRHLKGDGYLGVRSKRDKFTQRWYEHANVTEFELVSESNFAAEVEELMKEVIKPKYKTIEQVKDFERIKDNVEKWKSDENITHDDVFWGDSILSKLKEKLA</sequence>
<dbReference type="Proteomes" id="UP001056120">
    <property type="component" value="Linkage Group LG27"/>
</dbReference>
<proteinExistence type="predicted"/>
<dbReference type="EMBL" id="CM042044">
    <property type="protein sequence ID" value="KAI3686469.1"/>
    <property type="molecule type" value="Genomic_DNA"/>
</dbReference>
<comment type="caution">
    <text evidence="1">The sequence shown here is derived from an EMBL/GenBank/DDBJ whole genome shotgun (WGS) entry which is preliminary data.</text>
</comment>
<reference evidence="1 2" key="2">
    <citation type="journal article" date="2022" name="Mol. Ecol. Resour.">
        <title>The genomes of chicory, endive, great burdock and yacon provide insights into Asteraceae paleo-polyploidization history and plant inulin production.</title>
        <authorList>
            <person name="Fan W."/>
            <person name="Wang S."/>
            <person name="Wang H."/>
            <person name="Wang A."/>
            <person name="Jiang F."/>
            <person name="Liu H."/>
            <person name="Zhao H."/>
            <person name="Xu D."/>
            <person name="Zhang Y."/>
        </authorList>
    </citation>
    <scope>NUCLEOTIDE SEQUENCE [LARGE SCALE GENOMIC DNA]</scope>
    <source>
        <strain evidence="2">cv. Yunnan</strain>
        <tissue evidence="1">Leaves</tissue>
    </source>
</reference>
<reference evidence="2" key="1">
    <citation type="journal article" date="2022" name="Mol. Ecol. Resour.">
        <title>The genomes of chicory, endive, great burdock and yacon provide insights into Asteraceae palaeo-polyploidization history and plant inulin production.</title>
        <authorList>
            <person name="Fan W."/>
            <person name="Wang S."/>
            <person name="Wang H."/>
            <person name="Wang A."/>
            <person name="Jiang F."/>
            <person name="Liu H."/>
            <person name="Zhao H."/>
            <person name="Xu D."/>
            <person name="Zhang Y."/>
        </authorList>
    </citation>
    <scope>NUCLEOTIDE SEQUENCE [LARGE SCALE GENOMIC DNA]</scope>
    <source>
        <strain evidence="2">cv. Yunnan</strain>
    </source>
</reference>